<dbReference type="RefSeq" id="WP_109811384.1">
    <property type="nucleotide sequence ID" value="NZ_QGKU01000031.1"/>
</dbReference>
<name>A0A2V2LL96_9RHOB</name>
<keyword evidence="1" id="KW-0732">Signal</keyword>
<reference evidence="2 3" key="1">
    <citation type="submission" date="2018-05" db="EMBL/GenBank/DDBJ databases">
        <title>Rhodobacteraceae gen. nov., sp. nov. isolated from sea water.</title>
        <authorList>
            <person name="Ren Y."/>
        </authorList>
    </citation>
    <scope>NUCLEOTIDE SEQUENCE [LARGE SCALE GENOMIC DNA]</scope>
    <source>
        <strain evidence="2 3">TG-679</strain>
    </source>
</reference>
<comment type="caution">
    <text evidence="2">The sequence shown here is derived from an EMBL/GenBank/DDBJ whole genome shotgun (WGS) entry which is preliminary data.</text>
</comment>
<dbReference type="AlphaFoldDB" id="A0A2V2LL96"/>
<evidence type="ECO:0008006" key="4">
    <source>
        <dbReference type="Google" id="ProtNLM"/>
    </source>
</evidence>
<proteinExistence type="predicted"/>
<feature type="chain" id="PRO_5015874577" description="YecR-like lipoprotein" evidence="1">
    <location>
        <begin position="21"/>
        <end position="106"/>
    </location>
</feature>
<dbReference type="EMBL" id="QGKU01000031">
    <property type="protein sequence ID" value="PWR03079.1"/>
    <property type="molecule type" value="Genomic_DNA"/>
</dbReference>
<dbReference type="Proteomes" id="UP000245680">
    <property type="component" value="Unassembled WGS sequence"/>
</dbReference>
<dbReference type="Pfam" id="PF13992">
    <property type="entry name" value="YecR"/>
    <property type="match status" value="1"/>
</dbReference>
<evidence type="ECO:0000313" key="3">
    <source>
        <dbReference type="Proteomes" id="UP000245680"/>
    </source>
</evidence>
<protein>
    <recommendedName>
        <fullName evidence="4">YecR-like lipoprotein</fullName>
    </recommendedName>
</protein>
<dbReference type="InterPro" id="IPR025731">
    <property type="entry name" value="YecR-like"/>
</dbReference>
<evidence type="ECO:0000313" key="2">
    <source>
        <dbReference type="EMBL" id="PWR03079.1"/>
    </source>
</evidence>
<sequence>MRRKSTIFFVLSVGMLAACAQPVSKTPLPVDGSRADGSVVLAFQHNPQIEIPQVDWDAAQRNALSRCNAWGYRNANPFEGVQTTCQAANGYGCLQATTARTYQCTN</sequence>
<gene>
    <name evidence="2" type="ORF">DKT77_09105</name>
</gene>
<keyword evidence="3" id="KW-1185">Reference proteome</keyword>
<accession>A0A2V2LL96</accession>
<feature type="signal peptide" evidence="1">
    <location>
        <begin position="1"/>
        <end position="20"/>
    </location>
</feature>
<dbReference type="PROSITE" id="PS51257">
    <property type="entry name" value="PROKAR_LIPOPROTEIN"/>
    <property type="match status" value="1"/>
</dbReference>
<dbReference type="OrthoDB" id="8607336at2"/>
<organism evidence="2 3">
    <name type="scientific">Meridianimarinicoccus roseus</name>
    <dbReference type="NCBI Taxonomy" id="2072018"/>
    <lineage>
        <taxon>Bacteria</taxon>
        <taxon>Pseudomonadati</taxon>
        <taxon>Pseudomonadota</taxon>
        <taxon>Alphaproteobacteria</taxon>
        <taxon>Rhodobacterales</taxon>
        <taxon>Paracoccaceae</taxon>
        <taxon>Meridianimarinicoccus</taxon>
    </lineage>
</organism>
<evidence type="ECO:0000256" key="1">
    <source>
        <dbReference type="SAM" id="SignalP"/>
    </source>
</evidence>